<evidence type="ECO:0000256" key="1">
    <source>
        <dbReference type="ARBA" id="ARBA00004377"/>
    </source>
</evidence>
<reference evidence="13 14" key="1">
    <citation type="submission" date="2016-12" db="EMBL/GenBank/DDBJ databases">
        <title>Marinobacter lutaoensis whole genome sequencing.</title>
        <authorList>
            <person name="Verma A."/>
            <person name="Krishnamurthi S."/>
        </authorList>
    </citation>
    <scope>NUCLEOTIDE SEQUENCE [LARGE SCALE GENOMIC DNA]</scope>
    <source>
        <strain evidence="13 14">T5054</strain>
    </source>
</reference>
<dbReference type="Pfam" id="PF07963">
    <property type="entry name" value="N_methyl"/>
    <property type="match status" value="1"/>
</dbReference>
<evidence type="ECO:0000256" key="10">
    <source>
        <dbReference type="ARBA" id="ARBA00030775"/>
    </source>
</evidence>
<dbReference type="NCBIfam" id="TIGR02532">
    <property type="entry name" value="IV_pilin_GFxxxE"/>
    <property type="match status" value="1"/>
</dbReference>
<evidence type="ECO:0000256" key="9">
    <source>
        <dbReference type="ARBA" id="ARBA00025772"/>
    </source>
</evidence>
<evidence type="ECO:0000256" key="7">
    <source>
        <dbReference type="ARBA" id="ARBA00022989"/>
    </source>
</evidence>
<dbReference type="GO" id="GO:0005886">
    <property type="term" value="C:plasma membrane"/>
    <property type="evidence" value="ECO:0007669"/>
    <property type="project" value="UniProtKB-SubCell"/>
</dbReference>
<dbReference type="InterPro" id="IPR045584">
    <property type="entry name" value="Pilin-like"/>
</dbReference>
<feature type="transmembrane region" description="Helical" evidence="11">
    <location>
        <begin position="12"/>
        <end position="33"/>
    </location>
</feature>
<dbReference type="Proteomes" id="UP000189339">
    <property type="component" value="Unassembled WGS sequence"/>
</dbReference>
<dbReference type="GO" id="GO:0015627">
    <property type="term" value="C:type II protein secretion system complex"/>
    <property type="evidence" value="ECO:0007669"/>
    <property type="project" value="InterPro"/>
</dbReference>
<sequence>MRSRSAPAGFTLIELLVVLILVGLLASLAVFTLGGSQQRQLERAVQDLYLLMGTASEQAVLNNLELGLKLDPDGYRFLVYQDDDGSWQPSSERLFEPRTFPEGLVLVYDIDNEAPKLTSASQGDRLVPDIVFFSSGETTPFRLEFTVGQDTEGMHVLASDGITGVRWHKPGESEED</sequence>
<proteinExistence type="inferred from homology"/>
<keyword evidence="7 11" id="KW-1133">Transmembrane helix</keyword>
<name>A0A1V2DU96_9GAMM</name>
<dbReference type="RefSeq" id="WP_076723949.1">
    <property type="nucleotide sequence ID" value="NZ_JABWTC010000010.1"/>
</dbReference>
<organism evidence="13 14">
    <name type="scientific">Marinobacter lutaoensis</name>
    <dbReference type="NCBI Taxonomy" id="135739"/>
    <lineage>
        <taxon>Bacteria</taxon>
        <taxon>Pseudomonadati</taxon>
        <taxon>Pseudomonadota</taxon>
        <taxon>Gammaproteobacteria</taxon>
        <taxon>Pseudomonadales</taxon>
        <taxon>Marinobacteraceae</taxon>
        <taxon>Marinobacter</taxon>
    </lineage>
</organism>
<keyword evidence="6 11" id="KW-0812">Transmembrane</keyword>
<evidence type="ECO:0000256" key="3">
    <source>
        <dbReference type="ARBA" id="ARBA00022475"/>
    </source>
</evidence>
<keyword evidence="3" id="KW-1003">Cell membrane</keyword>
<dbReference type="InterPro" id="IPR022346">
    <property type="entry name" value="T2SS_GspH"/>
</dbReference>
<dbReference type="STRING" id="135739.BTO32_07195"/>
<evidence type="ECO:0000256" key="4">
    <source>
        <dbReference type="ARBA" id="ARBA00022481"/>
    </source>
</evidence>
<evidence type="ECO:0000256" key="6">
    <source>
        <dbReference type="ARBA" id="ARBA00022692"/>
    </source>
</evidence>
<evidence type="ECO:0000259" key="12">
    <source>
        <dbReference type="Pfam" id="PF12019"/>
    </source>
</evidence>
<dbReference type="NCBIfam" id="TIGR01708">
    <property type="entry name" value="typeII_sec_gspH"/>
    <property type="match status" value="1"/>
</dbReference>
<dbReference type="PROSITE" id="PS00409">
    <property type="entry name" value="PROKAR_NTER_METHYL"/>
    <property type="match status" value="1"/>
</dbReference>
<dbReference type="InterPro" id="IPR049875">
    <property type="entry name" value="TypeII_GspH"/>
</dbReference>
<evidence type="ECO:0000256" key="11">
    <source>
        <dbReference type="SAM" id="Phobius"/>
    </source>
</evidence>
<evidence type="ECO:0000313" key="14">
    <source>
        <dbReference type="Proteomes" id="UP000189339"/>
    </source>
</evidence>
<dbReference type="AlphaFoldDB" id="A0A1V2DU96"/>
<accession>A0A1V2DU96</accession>
<dbReference type="EMBL" id="MSCW01000005">
    <property type="protein sequence ID" value="ONF44069.1"/>
    <property type="molecule type" value="Genomic_DNA"/>
</dbReference>
<dbReference type="InterPro" id="IPR002416">
    <property type="entry name" value="T2SS_protein-GspH"/>
</dbReference>
<comment type="similarity">
    <text evidence="9">Belongs to the GSP H family.</text>
</comment>
<keyword evidence="14" id="KW-1185">Reference proteome</keyword>
<evidence type="ECO:0000313" key="13">
    <source>
        <dbReference type="EMBL" id="ONF44069.1"/>
    </source>
</evidence>
<dbReference type="SUPFAM" id="SSF54523">
    <property type="entry name" value="Pili subunits"/>
    <property type="match status" value="1"/>
</dbReference>
<evidence type="ECO:0000256" key="2">
    <source>
        <dbReference type="ARBA" id="ARBA00021549"/>
    </source>
</evidence>
<dbReference type="PRINTS" id="PR00885">
    <property type="entry name" value="BCTERIALGSPH"/>
</dbReference>
<keyword evidence="8 11" id="KW-0472">Membrane</keyword>
<keyword evidence="4" id="KW-0488">Methylation</keyword>
<comment type="caution">
    <text evidence="13">The sequence shown here is derived from an EMBL/GenBank/DDBJ whole genome shotgun (WGS) entry which is preliminary data.</text>
</comment>
<dbReference type="InterPro" id="IPR012902">
    <property type="entry name" value="N_methyl_site"/>
</dbReference>
<dbReference type="Pfam" id="PF12019">
    <property type="entry name" value="GspH"/>
    <property type="match status" value="1"/>
</dbReference>
<dbReference type="OrthoDB" id="5730913at2"/>
<evidence type="ECO:0000256" key="8">
    <source>
        <dbReference type="ARBA" id="ARBA00023136"/>
    </source>
</evidence>
<evidence type="ECO:0000256" key="5">
    <source>
        <dbReference type="ARBA" id="ARBA00022519"/>
    </source>
</evidence>
<dbReference type="Gene3D" id="3.55.40.10">
    <property type="entry name" value="minor pseudopilin epsh domain"/>
    <property type="match status" value="1"/>
</dbReference>
<gene>
    <name evidence="13" type="ORF">BTO32_07195</name>
</gene>
<feature type="domain" description="General secretion pathway GspH" evidence="12">
    <location>
        <begin position="44"/>
        <end position="155"/>
    </location>
</feature>
<comment type="subcellular location">
    <subcellularLocation>
        <location evidence="1">Cell inner membrane</location>
        <topology evidence="1">Single-pass membrane protein</topology>
    </subcellularLocation>
</comment>
<keyword evidence="5" id="KW-0997">Cell inner membrane</keyword>
<dbReference type="GO" id="GO:0015628">
    <property type="term" value="P:protein secretion by the type II secretion system"/>
    <property type="evidence" value="ECO:0007669"/>
    <property type="project" value="InterPro"/>
</dbReference>
<protein>
    <recommendedName>
        <fullName evidence="2">Type II secretion system protein H</fullName>
    </recommendedName>
    <alternativeName>
        <fullName evidence="10">General secretion pathway protein H</fullName>
    </alternativeName>
</protein>